<gene>
    <name evidence="1" type="ORF">AZI86_16550</name>
</gene>
<name>A0A150WGY9_BDEBC</name>
<sequence>MQKENFKSWSFRVLMNMYPMFFGTGGKITFLSADYKKAVVRLKLNMWTYNYVGTIFGGSQFAALDPFHMVLLLKIIGPEYVVLDKAGSIQFKKPGRGKITATIEYADQEIEDIKARAKAEGKFELVRTTNWVDEDGQVISTLQKTLYIATKEYFKSRKKLDH</sequence>
<dbReference type="AlphaFoldDB" id="A0A150WGY9"/>
<dbReference type="RefSeq" id="WP_061836403.1">
    <property type="nucleotide sequence ID" value="NZ_LUKE01000005.1"/>
</dbReference>
<dbReference type="SUPFAM" id="SSF54637">
    <property type="entry name" value="Thioesterase/thiol ester dehydrase-isomerase"/>
    <property type="match status" value="1"/>
</dbReference>
<dbReference type="InterPro" id="IPR027961">
    <property type="entry name" value="DUF4442"/>
</dbReference>
<evidence type="ECO:0000313" key="1">
    <source>
        <dbReference type="EMBL" id="KYG62442.1"/>
    </source>
</evidence>
<dbReference type="InterPro" id="IPR029069">
    <property type="entry name" value="HotDog_dom_sf"/>
</dbReference>
<keyword evidence="2" id="KW-1185">Reference proteome</keyword>
<evidence type="ECO:0000313" key="2">
    <source>
        <dbReference type="Proteomes" id="UP000075320"/>
    </source>
</evidence>
<accession>A0A150WGY9</accession>
<dbReference type="OrthoDB" id="5294995at2"/>
<protein>
    <recommendedName>
        <fullName evidence="3">DUF4442 domain-containing protein</fullName>
    </recommendedName>
</protein>
<dbReference type="Pfam" id="PF14539">
    <property type="entry name" value="DUF4442"/>
    <property type="match status" value="1"/>
</dbReference>
<reference evidence="1 2" key="1">
    <citation type="submission" date="2016-03" db="EMBL/GenBank/DDBJ databases">
        <authorList>
            <person name="Ploux O."/>
        </authorList>
    </citation>
    <scope>NUCLEOTIDE SEQUENCE [LARGE SCALE GENOMIC DNA]</scope>
    <source>
        <strain evidence="1 2">R0</strain>
    </source>
</reference>
<evidence type="ECO:0008006" key="3">
    <source>
        <dbReference type="Google" id="ProtNLM"/>
    </source>
</evidence>
<proteinExistence type="predicted"/>
<dbReference type="Gene3D" id="3.10.129.10">
    <property type="entry name" value="Hotdog Thioesterase"/>
    <property type="match status" value="1"/>
</dbReference>
<organism evidence="1 2">
    <name type="scientific">Bdellovibrio bacteriovorus</name>
    <dbReference type="NCBI Taxonomy" id="959"/>
    <lineage>
        <taxon>Bacteria</taxon>
        <taxon>Pseudomonadati</taxon>
        <taxon>Bdellovibrionota</taxon>
        <taxon>Bdellovibrionia</taxon>
        <taxon>Bdellovibrionales</taxon>
        <taxon>Pseudobdellovibrionaceae</taxon>
        <taxon>Bdellovibrio</taxon>
    </lineage>
</organism>
<dbReference type="Proteomes" id="UP000075320">
    <property type="component" value="Unassembled WGS sequence"/>
</dbReference>
<dbReference type="EMBL" id="LUKE01000005">
    <property type="protein sequence ID" value="KYG62442.1"/>
    <property type="molecule type" value="Genomic_DNA"/>
</dbReference>
<comment type="caution">
    <text evidence="1">The sequence shown here is derived from an EMBL/GenBank/DDBJ whole genome shotgun (WGS) entry which is preliminary data.</text>
</comment>